<dbReference type="InterPro" id="IPR010743">
    <property type="entry name" value="Methionine_synth_MetW"/>
</dbReference>
<reference evidence="1 2" key="1">
    <citation type="submission" date="2022-10" db="EMBL/GenBank/DDBJ databases">
        <title>High-quality genome sequences of two octocoral-associated bacteria, Endozoicomonas euniceicola EF212 and Endozoicomonas gorgoniicola PS125.</title>
        <authorList>
            <person name="Chiou Y.-J."/>
            <person name="Chen Y.-H."/>
        </authorList>
    </citation>
    <scope>NUCLEOTIDE SEQUENCE [LARGE SCALE GENOMIC DNA]</scope>
    <source>
        <strain evidence="1 2">PS125</strain>
    </source>
</reference>
<dbReference type="CDD" id="cd02440">
    <property type="entry name" value="AdoMet_MTases"/>
    <property type="match status" value="1"/>
</dbReference>
<dbReference type="InterPro" id="IPR029063">
    <property type="entry name" value="SAM-dependent_MTases_sf"/>
</dbReference>
<dbReference type="Proteomes" id="UP001209854">
    <property type="component" value="Unassembled WGS sequence"/>
</dbReference>
<dbReference type="RefSeq" id="WP_262564743.1">
    <property type="nucleotide sequence ID" value="NZ_JAPFCC010000001.1"/>
</dbReference>
<dbReference type="EMBL" id="JAPFCC010000001">
    <property type="protein sequence ID" value="MCW7554979.1"/>
    <property type="molecule type" value="Genomic_DNA"/>
</dbReference>
<dbReference type="SUPFAM" id="SSF53335">
    <property type="entry name" value="S-adenosyl-L-methionine-dependent methyltransferases"/>
    <property type="match status" value="1"/>
</dbReference>
<comment type="caution">
    <text evidence="1">The sequence shown here is derived from an EMBL/GenBank/DDBJ whole genome shotgun (WGS) entry which is preliminary data.</text>
</comment>
<sequence length="198" mass="23371">MSKRNDFDIIRQWIKPQSRVLDLACGDGELLKSLKQEKQVKGYGLEINPQNIERCIVNGINVLEQDVDQGLRNFRDGSFDTVIMTQALQVLRHPHLVLDEMLRVGRECIVTFPNFGHWRCRWYLSTQGKMPVSRFMPYTWYDTPNIHFCTFRDFEELCRQKQLTVIERLVVDNAHKGDWKTKLFPNLMGEIAIYHLTR</sequence>
<evidence type="ECO:0000313" key="1">
    <source>
        <dbReference type="EMBL" id="MCW7554979.1"/>
    </source>
</evidence>
<dbReference type="NCBIfam" id="TIGR02081">
    <property type="entry name" value="metW"/>
    <property type="match status" value="1"/>
</dbReference>
<name>A0ABT3N039_9GAMM</name>
<gene>
    <name evidence="1" type="primary">metW</name>
    <name evidence="1" type="ORF">NX722_20615</name>
</gene>
<dbReference type="Pfam" id="PF07021">
    <property type="entry name" value="MetW"/>
    <property type="match status" value="1"/>
</dbReference>
<organism evidence="1 2">
    <name type="scientific">Endozoicomonas gorgoniicola</name>
    <dbReference type="NCBI Taxonomy" id="1234144"/>
    <lineage>
        <taxon>Bacteria</taxon>
        <taxon>Pseudomonadati</taxon>
        <taxon>Pseudomonadota</taxon>
        <taxon>Gammaproteobacteria</taxon>
        <taxon>Oceanospirillales</taxon>
        <taxon>Endozoicomonadaceae</taxon>
        <taxon>Endozoicomonas</taxon>
    </lineage>
</organism>
<keyword evidence="2" id="KW-1185">Reference proteome</keyword>
<protein>
    <submittedName>
        <fullName evidence="1">Methionine biosynthesis protein MetW</fullName>
    </submittedName>
</protein>
<accession>A0ABT3N039</accession>
<dbReference type="Gene3D" id="3.40.50.150">
    <property type="entry name" value="Vaccinia Virus protein VP39"/>
    <property type="match status" value="1"/>
</dbReference>
<evidence type="ECO:0000313" key="2">
    <source>
        <dbReference type="Proteomes" id="UP001209854"/>
    </source>
</evidence>
<proteinExistence type="predicted"/>